<dbReference type="AlphaFoldDB" id="A0A842HAF6"/>
<evidence type="ECO:0000256" key="1">
    <source>
        <dbReference type="SAM" id="Coils"/>
    </source>
</evidence>
<protein>
    <submittedName>
        <fullName evidence="2">Uncharacterized protein</fullName>
    </submittedName>
</protein>
<dbReference type="Gene3D" id="2.60.120.200">
    <property type="match status" value="1"/>
</dbReference>
<evidence type="ECO:0000313" key="3">
    <source>
        <dbReference type="Proteomes" id="UP000546464"/>
    </source>
</evidence>
<proteinExistence type="predicted"/>
<keyword evidence="1" id="KW-0175">Coiled coil</keyword>
<accession>A0A842HAF6</accession>
<dbReference type="RefSeq" id="WP_185673745.1">
    <property type="nucleotide sequence ID" value="NZ_JACHVB010000004.1"/>
</dbReference>
<organism evidence="2 3">
    <name type="scientific">Ruficoccus amylovorans</name>
    <dbReference type="NCBI Taxonomy" id="1804625"/>
    <lineage>
        <taxon>Bacteria</taxon>
        <taxon>Pseudomonadati</taxon>
        <taxon>Verrucomicrobiota</taxon>
        <taxon>Opitutia</taxon>
        <taxon>Puniceicoccales</taxon>
        <taxon>Cerasicoccaceae</taxon>
        <taxon>Ruficoccus</taxon>
    </lineage>
</organism>
<dbReference type="InterPro" id="IPR013320">
    <property type="entry name" value="ConA-like_dom_sf"/>
</dbReference>
<feature type="coiled-coil region" evidence="1">
    <location>
        <begin position="204"/>
        <end position="231"/>
    </location>
</feature>
<dbReference type="Proteomes" id="UP000546464">
    <property type="component" value="Unassembled WGS sequence"/>
</dbReference>
<dbReference type="SUPFAM" id="SSF49899">
    <property type="entry name" value="Concanavalin A-like lectins/glucanases"/>
    <property type="match status" value="1"/>
</dbReference>
<dbReference type="EMBL" id="JACHVB010000004">
    <property type="protein sequence ID" value="MBC2592706.1"/>
    <property type="molecule type" value="Genomic_DNA"/>
</dbReference>
<keyword evidence="3" id="KW-1185">Reference proteome</keyword>
<dbReference type="Gene3D" id="1.20.5.340">
    <property type="match status" value="1"/>
</dbReference>
<comment type="caution">
    <text evidence="2">The sequence shown here is derived from an EMBL/GenBank/DDBJ whole genome shotgun (WGS) entry which is preliminary data.</text>
</comment>
<evidence type="ECO:0000313" key="2">
    <source>
        <dbReference type="EMBL" id="MBC2592706.1"/>
    </source>
</evidence>
<gene>
    <name evidence="2" type="ORF">H5P28_00370</name>
</gene>
<reference evidence="2 3" key="1">
    <citation type="submission" date="2020-07" db="EMBL/GenBank/DDBJ databases">
        <authorList>
            <person name="Feng X."/>
        </authorList>
    </citation>
    <scope>NUCLEOTIDE SEQUENCE [LARGE SCALE GENOMIC DNA]</scope>
    <source>
        <strain evidence="2 3">JCM31066</strain>
    </source>
</reference>
<sequence length="924" mass="98182">MQTVTPSLHRLRLDKSRPYQTRPILYLWRGSTLRVQLGLADGAALLSVANLASLTYEIKPYQGKNPPTENTPPVYARTVDVFDDTLTGDTWASGAQQHVAFDLDKADTQFPANTYRLIISALTIDNPSQLVTFLVTDMQVREDGGGLASVIEQTPGVNYYTADQADAAIQNAGQALRDEAAELLAQTQEAAEGISTAVDAADRAEGAATRAETAEAEVEDKRQEVATNTAAVAADKTDVAGMAAQVETKRQEVEANAVTVAGDKTTVAGMLTEVEDKRQEVATNTAAVATDKTDVTGIATEVETKRQEVAANAVTVAGDKTTVAGMLTEVEDKRQEVATNTAAVAADKTDVAGMVTQVETDRVAVESVRADFNTRYLGAYAAAPTTDNSGNPLQEGVEYYDTSLAKKRTWAAGTWRDAFDGVSDARAAEIAARPFGSALHLDGVSAAVALPAGLADTFRGNSTVMWRVFFPGRPSAGSRIFGSREDGLSAYHWSLQSSGQITISLGDGVNGAIISTPTGYIPVEPSGWMWLSVTVDISSNLMSLYRDATLLGTADISGVDLANTPWLAPAIGAMNNGGTIGYFLRMYVSEGCVYNVALTAAEIAAITAPQPTLPRVPPVYRWGNPLPRYVSDFSTETFYDYTPTYGEYSVENGVSDGTVAHDNVLKITKYSSAPASAVRLRLNSLSFAPNTSTKQWRVEFDFYVPASQTSTQQSRIQFYQDGIGTSIGGTYYYTHPSPGNWVHVVLEGPYISLASGAGTNTLAVGFGQYSEGVELEFAVANFRVWEIGAIGSWSASQAGRLGPQLRDRSPHRYDGLLAASGCTWTALTGRDAIRARAVDASSSMYLLRAGDILPAACVVTALVVDGAPVALSGAQNAALRRIRLAPSGADLLVQRSDGTTHATLATVTPASLADVDLLLNIQLD</sequence>
<name>A0A842HAF6_9BACT</name>